<gene>
    <name evidence="1" type="ORF">AQUCO_00600261v1</name>
</gene>
<name>A0A2G5ENR1_AQUCA</name>
<keyword evidence="2" id="KW-1185">Reference proteome</keyword>
<reference evidence="1 2" key="1">
    <citation type="submission" date="2017-09" db="EMBL/GenBank/DDBJ databases">
        <title>WGS assembly of Aquilegia coerulea Goldsmith.</title>
        <authorList>
            <person name="Hodges S."/>
            <person name="Kramer E."/>
            <person name="Nordborg M."/>
            <person name="Tomkins J."/>
            <person name="Borevitz J."/>
            <person name="Derieg N."/>
            <person name="Yan J."/>
            <person name="Mihaltcheva S."/>
            <person name="Hayes R.D."/>
            <person name="Rokhsar D."/>
        </authorList>
    </citation>
    <scope>NUCLEOTIDE SEQUENCE [LARGE SCALE GENOMIC DNA]</scope>
    <source>
        <strain evidence="2">cv. Goldsmith</strain>
    </source>
</reference>
<protein>
    <submittedName>
        <fullName evidence="1">Uncharacterized protein</fullName>
    </submittedName>
</protein>
<dbReference type="InParanoid" id="A0A2G5ENR1"/>
<accession>A0A2G5ENR1</accession>
<dbReference type="EMBL" id="KZ305023">
    <property type="protein sequence ID" value="PIA57408.1"/>
    <property type="molecule type" value="Genomic_DNA"/>
</dbReference>
<evidence type="ECO:0000313" key="1">
    <source>
        <dbReference type="EMBL" id="PIA57408.1"/>
    </source>
</evidence>
<evidence type="ECO:0000313" key="2">
    <source>
        <dbReference type="Proteomes" id="UP000230069"/>
    </source>
</evidence>
<organism evidence="1 2">
    <name type="scientific">Aquilegia coerulea</name>
    <name type="common">Rocky mountain columbine</name>
    <dbReference type="NCBI Taxonomy" id="218851"/>
    <lineage>
        <taxon>Eukaryota</taxon>
        <taxon>Viridiplantae</taxon>
        <taxon>Streptophyta</taxon>
        <taxon>Embryophyta</taxon>
        <taxon>Tracheophyta</taxon>
        <taxon>Spermatophyta</taxon>
        <taxon>Magnoliopsida</taxon>
        <taxon>Ranunculales</taxon>
        <taxon>Ranunculaceae</taxon>
        <taxon>Thalictroideae</taxon>
        <taxon>Aquilegia</taxon>
    </lineage>
</organism>
<sequence>MYLFLHFFQLNLNKYTENWILVLDLLKLHVQTLDSGFGFCGEELSLKNIYTLFKQFSNHRLVQYVCWYFPAKALLLASTLHLNS</sequence>
<dbReference type="Proteomes" id="UP000230069">
    <property type="component" value="Unassembled WGS sequence"/>
</dbReference>
<proteinExistence type="predicted"/>
<dbReference type="AlphaFoldDB" id="A0A2G5ENR1"/>